<dbReference type="InterPro" id="IPR020546">
    <property type="entry name" value="ATP_synth_F1_dsu/esu_N"/>
</dbReference>
<comment type="function">
    <text evidence="1 10">Produces ATP from ADP in the presence of a proton gradient across the membrane.</text>
</comment>
<evidence type="ECO:0000256" key="2">
    <source>
        <dbReference type="ARBA" id="ARBA00004184"/>
    </source>
</evidence>
<keyword evidence="6 10" id="KW-0406">Ion transport</keyword>
<reference evidence="13 14" key="1">
    <citation type="submission" date="2019-03" db="EMBL/GenBank/DDBJ databases">
        <title>Bradyrhizobium strains diversity isolated from Chamaecrista fasciculata.</title>
        <authorList>
            <person name="Urquiaga M.C.O."/>
            <person name="Hungria M."/>
            <person name="Delamuta J.R.M."/>
        </authorList>
    </citation>
    <scope>NUCLEOTIDE SEQUENCE [LARGE SCALE GENOMIC DNA]</scope>
    <source>
        <strain evidence="13 14">CNPSo 3424</strain>
    </source>
</reference>
<keyword evidence="4 10" id="KW-0813">Transport</keyword>
<accession>A0A4Y9KW91</accession>
<comment type="subcellular location">
    <subcellularLocation>
        <location evidence="10">Cell membrane</location>
        <topology evidence="10">Peripheral membrane protein</topology>
    </subcellularLocation>
    <subcellularLocation>
        <location evidence="2">Endomembrane system</location>
        <topology evidence="2">Peripheral membrane protein</topology>
    </subcellularLocation>
</comment>
<gene>
    <name evidence="10" type="primary">atpC</name>
    <name evidence="13" type="ORF">E4K66_33350</name>
</gene>
<evidence type="ECO:0000256" key="5">
    <source>
        <dbReference type="ARBA" id="ARBA00022781"/>
    </source>
</evidence>
<evidence type="ECO:0000256" key="10">
    <source>
        <dbReference type="HAMAP-Rule" id="MF_00530"/>
    </source>
</evidence>
<dbReference type="NCBIfam" id="NF009982">
    <property type="entry name" value="PRK13448.1"/>
    <property type="match status" value="1"/>
</dbReference>
<evidence type="ECO:0000256" key="8">
    <source>
        <dbReference type="ARBA" id="ARBA00023196"/>
    </source>
</evidence>
<evidence type="ECO:0000256" key="7">
    <source>
        <dbReference type="ARBA" id="ARBA00023136"/>
    </source>
</evidence>
<dbReference type="Proteomes" id="UP000298225">
    <property type="component" value="Unassembled WGS sequence"/>
</dbReference>
<keyword evidence="9 10" id="KW-0066">ATP synthesis</keyword>
<keyword evidence="7 10" id="KW-0472">Membrane</keyword>
<evidence type="ECO:0000256" key="9">
    <source>
        <dbReference type="ARBA" id="ARBA00023310"/>
    </source>
</evidence>
<dbReference type="SUPFAM" id="SSF51344">
    <property type="entry name" value="Epsilon subunit of F1F0-ATP synthase N-terminal domain"/>
    <property type="match status" value="1"/>
</dbReference>
<feature type="domain" description="ATP synthase F1 complex delta/epsilon subunit N-terminal" evidence="12">
    <location>
        <begin position="4"/>
        <end position="82"/>
    </location>
</feature>
<comment type="similarity">
    <text evidence="3 10 11">Belongs to the ATPase epsilon chain family.</text>
</comment>
<dbReference type="Pfam" id="PF02823">
    <property type="entry name" value="ATP-synt_DE_N"/>
    <property type="match status" value="1"/>
</dbReference>
<dbReference type="GO" id="GO:0045259">
    <property type="term" value="C:proton-transporting ATP synthase complex"/>
    <property type="evidence" value="ECO:0007669"/>
    <property type="project" value="UniProtKB-KW"/>
</dbReference>
<name>A0A4Y9KW91_9BRAD</name>
<dbReference type="GO" id="GO:0005524">
    <property type="term" value="F:ATP binding"/>
    <property type="evidence" value="ECO:0007669"/>
    <property type="project" value="UniProtKB-UniRule"/>
</dbReference>
<keyword evidence="5 10" id="KW-0375">Hydrogen ion transport</keyword>
<dbReference type="PANTHER" id="PTHR13822">
    <property type="entry name" value="ATP SYNTHASE DELTA/EPSILON CHAIN"/>
    <property type="match status" value="1"/>
</dbReference>
<dbReference type="OrthoDB" id="9799969at2"/>
<dbReference type="CDD" id="cd12152">
    <property type="entry name" value="F1-ATPase_delta"/>
    <property type="match status" value="1"/>
</dbReference>
<protein>
    <recommendedName>
        <fullName evidence="10">ATP synthase epsilon chain</fullName>
    </recommendedName>
    <alternativeName>
        <fullName evidence="10">ATP synthase F1 sector epsilon subunit</fullName>
    </alternativeName>
    <alternativeName>
        <fullName evidence="10">F-ATPase epsilon subunit</fullName>
    </alternativeName>
</protein>
<evidence type="ECO:0000259" key="12">
    <source>
        <dbReference type="Pfam" id="PF02823"/>
    </source>
</evidence>
<dbReference type="Gene3D" id="2.60.15.10">
    <property type="entry name" value="F0F1 ATP synthase delta/epsilon subunit, N-terminal"/>
    <property type="match status" value="1"/>
</dbReference>
<evidence type="ECO:0000313" key="13">
    <source>
        <dbReference type="EMBL" id="TFV30781.1"/>
    </source>
</evidence>
<proteinExistence type="inferred from homology"/>
<sequence>MATFHFDLVSPEKLAFSGEVDQVDIPGVEGDFGVLAGHAPVVAAIRPGILTVTTGGKHEKVIVLGGIAEVSEKGLTVLADVATSLAELDRAQFAETIAEMEESLKEHEGSELDQAIERLDHFKSIQHQLNATAMH</sequence>
<dbReference type="GO" id="GO:0046933">
    <property type="term" value="F:proton-transporting ATP synthase activity, rotational mechanism"/>
    <property type="evidence" value="ECO:0007669"/>
    <property type="project" value="UniProtKB-UniRule"/>
</dbReference>
<dbReference type="EMBL" id="SPQU01000026">
    <property type="protein sequence ID" value="TFV30781.1"/>
    <property type="molecule type" value="Genomic_DNA"/>
</dbReference>
<evidence type="ECO:0000256" key="3">
    <source>
        <dbReference type="ARBA" id="ARBA00005712"/>
    </source>
</evidence>
<dbReference type="GO" id="GO:0005886">
    <property type="term" value="C:plasma membrane"/>
    <property type="evidence" value="ECO:0007669"/>
    <property type="project" value="UniProtKB-SubCell"/>
</dbReference>
<dbReference type="GO" id="GO:0012505">
    <property type="term" value="C:endomembrane system"/>
    <property type="evidence" value="ECO:0007669"/>
    <property type="project" value="UniProtKB-SubCell"/>
</dbReference>
<dbReference type="NCBIfam" id="TIGR01216">
    <property type="entry name" value="ATP_synt_epsi"/>
    <property type="match status" value="1"/>
</dbReference>
<evidence type="ECO:0000256" key="1">
    <source>
        <dbReference type="ARBA" id="ARBA00003543"/>
    </source>
</evidence>
<comment type="caution">
    <text evidence="13">The sequence shown here is derived from an EMBL/GenBank/DDBJ whole genome shotgun (WGS) entry which is preliminary data.</text>
</comment>
<evidence type="ECO:0000313" key="14">
    <source>
        <dbReference type="Proteomes" id="UP000298225"/>
    </source>
</evidence>
<organism evidence="13 14">
    <name type="scientific">Bradyrhizobium frederickii</name>
    <dbReference type="NCBI Taxonomy" id="2560054"/>
    <lineage>
        <taxon>Bacteria</taxon>
        <taxon>Pseudomonadati</taxon>
        <taxon>Pseudomonadota</taxon>
        <taxon>Alphaproteobacteria</taxon>
        <taxon>Hyphomicrobiales</taxon>
        <taxon>Nitrobacteraceae</taxon>
        <taxon>Bradyrhizobium</taxon>
    </lineage>
</organism>
<dbReference type="PANTHER" id="PTHR13822:SF10">
    <property type="entry name" value="ATP SYNTHASE EPSILON CHAIN, CHLOROPLASTIC"/>
    <property type="match status" value="1"/>
</dbReference>
<keyword evidence="8 10" id="KW-0139">CF(1)</keyword>
<dbReference type="InterPro" id="IPR036771">
    <property type="entry name" value="ATPsynth_dsu/esu_N"/>
</dbReference>
<comment type="subunit">
    <text evidence="10 11">F-type ATPases have 2 components, CF(1) - the catalytic core - and CF(0) - the membrane proton channel. CF(1) has five subunits: alpha(3), beta(3), gamma(1), delta(1), epsilon(1). CF(0) has three main subunits: a, b and c.</text>
</comment>
<keyword evidence="10" id="KW-1003">Cell membrane</keyword>
<evidence type="ECO:0000256" key="11">
    <source>
        <dbReference type="RuleBase" id="RU003656"/>
    </source>
</evidence>
<dbReference type="AlphaFoldDB" id="A0A4Y9KW91"/>
<dbReference type="HAMAP" id="MF_00530">
    <property type="entry name" value="ATP_synth_epsil_bac"/>
    <property type="match status" value="1"/>
</dbReference>
<keyword evidence="14" id="KW-1185">Reference proteome</keyword>
<evidence type="ECO:0000256" key="4">
    <source>
        <dbReference type="ARBA" id="ARBA00022448"/>
    </source>
</evidence>
<dbReference type="RefSeq" id="WP_126261280.1">
    <property type="nucleotide sequence ID" value="NZ_SPQU01000026.1"/>
</dbReference>
<evidence type="ECO:0000256" key="6">
    <source>
        <dbReference type="ARBA" id="ARBA00023065"/>
    </source>
</evidence>
<dbReference type="InterPro" id="IPR001469">
    <property type="entry name" value="ATP_synth_F1_dsu/esu"/>
</dbReference>